<dbReference type="InterPro" id="IPR027443">
    <property type="entry name" value="IPNS-like_sf"/>
</dbReference>
<evidence type="ECO:0000256" key="1">
    <source>
        <dbReference type="SAM" id="SignalP"/>
    </source>
</evidence>
<keyword evidence="1" id="KW-0732">Signal</keyword>
<organism evidence="3 4">
    <name type="scientific">Vanilla planifolia</name>
    <name type="common">Vanilla</name>
    <dbReference type="NCBI Taxonomy" id="51239"/>
    <lineage>
        <taxon>Eukaryota</taxon>
        <taxon>Viridiplantae</taxon>
        <taxon>Streptophyta</taxon>
        <taxon>Embryophyta</taxon>
        <taxon>Tracheophyta</taxon>
        <taxon>Spermatophyta</taxon>
        <taxon>Magnoliopsida</taxon>
        <taxon>Liliopsida</taxon>
        <taxon>Asparagales</taxon>
        <taxon>Orchidaceae</taxon>
        <taxon>Vanilloideae</taxon>
        <taxon>Vanilleae</taxon>
        <taxon>Vanilla</taxon>
    </lineage>
</organism>
<dbReference type="EMBL" id="JADCNL010000009">
    <property type="protein sequence ID" value="KAG0467564.1"/>
    <property type="molecule type" value="Genomic_DNA"/>
</dbReference>
<feature type="signal peptide" evidence="1">
    <location>
        <begin position="1"/>
        <end position="26"/>
    </location>
</feature>
<dbReference type="AlphaFoldDB" id="A0A835QDF4"/>
<accession>A0A835QDF4</accession>
<gene>
    <name evidence="3" type="ORF">HPP92_019144</name>
</gene>
<keyword evidence="4" id="KW-1185">Reference proteome</keyword>
<evidence type="ECO:0000313" key="3">
    <source>
        <dbReference type="EMBL" id="KAG0467564.1"/>
    </source>
</evidence>
<dbReference type="SUPFAM" id="SSF51197">
    <property type="entry name" value="Clavaminate synthase-like"/>
    <property type="match status" value="1"/>
</dbReference>
<evidence type="ECO:0000259" key="2">
    <source>
        <dbReference type="Pfam" id="PF03171"/>
    </source>
</evidence>
<protein>
    <recommendedName>
        <fullName evidence="2">Isopenicillin N synthase-like Fe(2+) 2OG dioxygenase domain-containing protein</fullName>
    </recommendedName>
</protein>
<dbReference type="InterPro" id="IPR044861">
    <property type="entry name" value="IPNS-like_FE2OG_OXY"/>
</dbReference>
<dbReference type="PANTHER" id="PTHR47990">
    <property type="entry name" value="2-OXOGLUTARATE (2OG) AND FE(II)-DEPENDENT OXYGENASE SUPERFAMILY PROTEIN-RELATED"/>
    <property type="match status" value="1"/>
</dbReference>
<feature type="domain" description="Isopenicillin N synthase-like Fe(2+) 2OG dioxygenase" evidence="2">
    <location>
        <begin position="13"/>
        <end position="50"/>
    </location>
</feature>
<comment type="caution">
    <text evidence="3">The sequence shown here is derived from an EMBL/GenBank/DDBJ whole genome shotgun (WGS) entry which is preliminary data.</text>
</comment>
<dbReference type="Gene3D" id="2.60.120.330">
    <property type="entry name" value="B-lactam Antibiotic, Isopenicillin N Synthase, Chain"/>
    <property type="match status" value="1"/>
</dbReference>
<dbReference type="InterPro" id="IPR050231">
    <property type="entry name" value="Iron_ascorbate_oxido_reductase"/>
</dbReference>
<sequence>MVNGYMFRHSLIVFTVLLGESFMAWSNGRLKAPTHRVKMDGSKKRYSVIYSTLPRNLDEAIYCPTELIDQEHPLMYKSFNYYDYLKFKFSDEGEKHEDALKAYCAAA</sequence>
<name>A0A835QDF4_VANPL</name>
<reference evidence="3 4" key="1">
    <citation type="journal article" date="2020" name="Nat. Food">
        <title>A phased Vanilla planifolia genome enables genetic improvement of flavour and production.</title>
        <authorList>
            <person name="Hasing T."/>
            <person name="Tang H."/>
            <person name="Brym M."/>
            <person name="Khazi F."/>
            <person name="Huang T."/>
            <person name="Chambers A.H."/>
        </authorList>
    </citation>
    <scope>NUCLEOTIDE SEQUENCE [LARGE SCALE GENOMIC DNA]</scope>
    <source>
        <tissue evidence="3">Leaf</tissue>
    </source>
</reference>
<dbReference type="OrthoDB" id="772271at2759"/>
<proteinExistence type="predicted"/>
<dbReference type="Proteomes" id="UP000636800">
    <property type="component" value="Unassembled WGS sequence"/>
</dbReference>
<dbReference type="Pfam" id="PF03171">
    <property type="entry name" value="2OG-FeII_Oxy"/>
    <property type="match status" value="1"/>
</dbReference>
<feature type="chain" id="PRO_5032343761" description="Isopenicillin N synthase-like Fe(2+) 2OG dioxygenase domain-containing protein" evidence="1">
    <location>
        <begin position="27"/>
        <end position="107"/>
    </location>
</feature>
<evidence type="ECO:0000313" key="4">
    <source>
        <dbReference type="Proteomes" id="UP000636800"/>
    </source>
</evidence>